<feature type="compositionally biased region" description="Low complexity" evidence="4">
    <location>
        <begin position="219"/>
        <end position="228"/>
    </location>
</feature>
<dbReference type="SUPFAM" id="SSF52540">
    <property type="entry name" value="P-loop containing nucleoside triphosphate hydrolases"/>
    <property type="match status" value="2"/>
</dbReference>
<dbReference type="Gene3D" id="3.40.50.10810">
    <property type="entry name" value="Tandem AAA-ATPase domain"/>
    <property type="match status" value="1"/>
</dbReference>
<evidence type="ECO:0000313" key="8">
    <source>
        <dbReference type="Proteomes" id="UP001187682"/>
    </source>
</evidence>
<dbReference type="SMART" id="SM00487">
    <property type="entry name" value="DEXDc"/>
    <property type="match status" value="1"/>
</dbReference>
<comment type="caution">
    <text evidence="7">The sequence shown here is derived from an EMBL/GenBank/DDBJ whole genome shotgun (WGS) entry which is preliminary data.</text>
</comment>
<feature type="region of interest" description="Disordered" evidence="4">
    <location>
        <begin position="136"/>
        <end position="183"/>
    </location>
</feature>
<feature type="domain" description="Helicase ATP-binding" evidence="5">
    <location>
        <begin position="489"/>
        <end position="663"/>
    </location>
</feature>
<feature type="compositionally biased region" description="Low complexity" evidence="4">
    <location>
        <begin position="279"/>
        <end position="297"/>
    </location>
</feature>
<keyword evidence="3" id="KW-0067">ATP-binding</keyword>
<dbReference type="SMART" id="SM00490">
    <property type="entry name" value="HELICc"/>
    <property type="match status" value="1"/>
</dbReference>
<gene>
    <name evidence="7" type="ORF">DNG_00247</name>
</gene>
<feature type="domain" description="Helicase C-terminal" evidence="6">
    <location>
        <begin position="858"/>
        <end position="1016"/>
    </location>
</feature>
<dbReference type="InterPro" id="IPR038718">
    <property type="entry name" value="SNF2-like_sf"/>
</dbReference>
<sequence>MAPASSSLGLPVIPATPPEISLLDDDFSDLDDLPEDRIPATSPFVTQPTQIVTNASKAAFVTQPTQIISNPTKTLRTRKSSPPHLSDLSSSPPRPPTNPPTLTKQGSSSGFPPRRNQVNITKFFSRPLSLSPKMTTAELLPPRPSARPSLAKPTVPRKRTSDIIDLSDDDEDELASDRADIKPTTFSRAAPKLAILDSPPRQKSPARLIDFESFKYNSSAGSSKAAAGNPPTKKAKTDSNTGKRNKSQKAPRVVIDSDESEPEVKPVPRRRKLVQGLRSTAPSSPPSSSGTSLGITSQVSTKATTPEEPIAVLSDSDSEAEFDGDEVDVASSEEDTQLLKLMNDLDLGDLAALTGASESDLQLLIKKRPFHSLAAVEKVSKIKEGRGKQKGQVVEIGEVIMDKTRKFMTSIAMVDKVVAEVQSRANFLKGEVDSWDIDARGLKREVSAELKKTKRNGSTPNAFVHTPPKAMSEEMPMHDFQIFGVNWMSLLFRNGYGGILADDMGLGKTCQVIGLMARMQDDYDNGLLKDYPFPNLIIVPPSTLDNWVSEFEKFAPDLNVIRYSGSRAARTDIAEELAEDPHAYHAIITTYTQFSQKEDLSNLNHLGLNAAIFDEGQILKNPTTLQYQRLHQLRTRWRLLLSGTPIQNHLMEMISLLNFVDPGLFKDRMEAINYVFDHKIHTRNLSNTALLYGERVNRARSILEPFILQRLKDQVGQNLPPKTHSIVYCDLPEGQREWYDKYENLFRMEPNTRPKQSAGTRGNDLNNVWMQLKKAALHPQLFRRHFTDEIVDKMAKILFKSVPHRELDLAEPRFDLLLGDLKSRSDFDLHLYCRDFAGLLKKFDVPAGSWGESGKVMKLLELIREYKRNGDRVLVFSKFTKVIDIVAYALSDEGIDFCTLTGNSAVGDRQSQIDRFQKDPDIPVFLLTTGAGGTGINLTAANKVIIFDMSSNPQDDKQAENRAHRLGQTRGVEVIHLISRGTVEELIYKTCQKKIELAEKVTNAGGDSEGKLKEIVKEMLVSGETLDE</sequence>
<dbReference type="Pfam" id="PF00176">
    <property type="entry name" value="SNF2-rel_dom"/>
    <property type="match status" value="1"/>
</dbReference>
<evidence type="ECO:0000256" key="2">
    <source>
        <dbReference type="ARBA" id="ARBA00022801"/>
    </source>
</evidence>
<feature type="region of interest" description="Disordered" evidence="4">
    <location>
        <begin position="63"/>
        <end position="116"/>
    </location>
</feature>
<dbReference type="GO" id="GO:0005524">
    <property type="term" value="F:ATP binding"/>
    <property type="evidence" value="ECO:0007669"/>
    <property type="project" value="InterPro"/>
</dbReference>
<dbReference type="InterPro" id="IPR000330">
    <property type="entry name" value="SNF2_N"/>
</dbReference>
<dbReference type="InterPro" id="IPR027417">
    <property type="entry name" value="P-loop_NTPase"/>
</dbReference>
<dbReference type="PROSITE" id="PS51192">
    <property type="entry name" value="HELICASE_ATP_BIND_1"/>
    <property type="match status" value="1"/>
</dbReference>
<feature type="region of interest" description="Disordered" evidence="4">
    <location>
        <begin position="219"/>
        <end position="321"/>
    </location>
</feature>
<evidence type="ECO:0000259" key="6">
    <source>
        <dbReference type="PROSITE" id="PS51194"/>
    </source>
</evidence>
<dbReference type="PANTHER" id="PTHR10799">
    <property type="entry name" value="SNF2/RAD54 HELICASE FAMILY"/>
    <property type="match status" value="1"/>
</dbReference>
<dbReference type="AlphaFoldDB" id="A0AAE8MQA1"/>
<feature type="compositionally biased region" description="Acidic residues" evidence="4">
    <location>
        <begin position="22"/>
        <end position="34"/>
    </location>
</feature>
<dbReference type="InterPro" id="IPR014001">
    <property type="entry name" value="Helicase_ATP-bd"/>
</dbReference>
<dbReference type="InterPro" id="IPR049730">
    <property type="entry name" value="SNF2/RAD54-like_C"/>
</dbReference>
<keyword evidence="1" id="KW-0547">Nucleotide-binding</keyword>
<dbReference type="Pfam" id="PF00271">
    <property type="entry name" value="Helicase_C"/>
    <property type="match status" value="1"/>
</dbReference>
<dbReference type="GO" id="GO:0016787">
    <property type="term" value="F:hydrolase activity"/>
    <property type="evidence" value="ECO:0007669"/>
    <property type="project" value="UniProtKB-KW"/>
</dbReference>
<evidence type="ECO:0000259" key="5">
    <source>
        <dbReference type="PROSITE" id="PS51192"/>
    </source>
</evidence>
<feature type="compositionally biased region" description="Polar residues" evidence="4">
    <location>
        <begin position="63"/>
        <end position="74"/>
    </location>
</feature>
<evidence type="ECO:0000313" key="7">
    <source>
        <dbReference type="EMBL" id="SPN96727.1"/>
    </source>
</evidence>
<feature type="compositionally biased region" description="Polar residues" evidence="4">
    <location>
        <begin position="104"/>
        <end position="116"/>
    </location>
</feature>
<keyword evidence="8" id="KW-1185">Reference proteome</keyword>
<dbReference type="InterPro" id="IPR001650">
    <property type="entry name" value="Helicase_C-like"/>
</dbReference>
<keyword evidence="2" id="KW-0378">Hydrolase</keyword>
<proteinExistence type="predicted"/>
<reference evidence="7" key="1">
    <citation type="submission" date="2018-03" db="EMBL/GenBank/DDBJ databases">
        <authorList>
            <person name="Guldener U."/>
        </authorList>
    </citation>
    <scope>NUCLEOTIDE SEQUENCE</scope>
</reference>
<name>A0AAE8MQA1_9PEZI</name>
<evidence type="ECO:0000256" key="3">
    <source>
        <dbReference type="ARBA" id="ARBA00022840"/>
    </source>
</evidence>
<dbReference type="CDD" id="cd18793">
    <property type="entry name" value="SF2_C_SNF"/>
    <property type="match status" value="1"/>
</dbReference>
<feature type="compositionally biased region" description="Acidic residues" evidence="4">
    <location>
        <begin position="165"/>
        <end position="174"/>
    </location>
</feature>
<feature type="compositionally biased region" description="Low complexity" evidence="4">
    <location>
        <begin position="82"/>
        <end position="91"/>
    </location>
</feature>
<evidence type="ECO:0000256" key="1">
    <source>
        <dbReference type="ARBA" id="ARBA00022741"/>
    </source>
</evidence>
<feature type="region of interest" description="Disordered" evidence="4">
    <location>
        <begin position="1"/>
        <end position="45"/>
    </location>
</feature>
<evidence type="ECO:0000256" key="4">
    <source>
        <dbReference type="SAM" id="MobiDB-lite"/>
    </source>
</evidence>
<protein>
    <submittedName>
        <fullName evidence="7">Related to enhancer-trap-locus-1 protein</fullName>
    </submittedName>
</protein>
<organism evidence="7 8">
    <name type="scientific">Cephalotrichum gorgonifer</name>
    <dbReference type="NCBI Taxonomy" id="2041049"/>
    <lineage>
        <taxon>Eukaryota</taxon>
        <taxon>Fungi</taxon>
        <taxon>Dikarya</taxon>
        <taxon>Ascomycota</taxon>
        <taxon>Pezizomycotina</taxon>
        <taxon>Sordariomycetes</taxon>
        <taxon>Hypocreomycetidae</taxon>
        <taxon>Microascales</taxon>
        <taxon>Microascaceae</taxon>
        <taxon>Cephalotrichum</taxon>
    </lineage>
</organism>
<dbReference type="EMBL" id="ONZQ02000001">
    <property type="protein sequence ID" value="SPN96727.1"/>
    <property type="molecule type" value="Genomic_DNA"/>
</dbReference>
<dbReference type="Proteomes" id="UP001187682">
    <property type="component" value="Unassembled WGS sequence"/>
</dbReference>
<dbReference type="Gene3D" id="3.40.50.300">
    <property type="entry name" value="P-loop containing nucleotide triphosphate hydrolases"/>
    <property type="match status" value="2"/>
</dbReference>
<dbReference type="PROSITE" id="PS51194">
    <property type="entry name" value="HELICASE_CTER"/>
    <property type="match status" value="1"/>
</dbReference>
<accession>A0AAE8MQA1</accession>